<protein>
    <submittedName>
        <fullName evidence="2">Unplaced genomic scaffold GYMLUscaffold_31, whole genome shotgun sequence</fullName>
    </submittedName>
</protein>
<dbReference type="Proteomes" id="UP000053593">
    <property type="component" value="Unassembled WGS sequence"/>
</dbReference>
<keyword evidence="3" id="KW-1185">Reference proteome</keyword>
<evidence type="ECO:0000313" key="3">
    <source>
        <dbReference type="Proteomes" id="UP000053593"/>
    </source>
</evidence>
<reference evidence="2 3" key="1">
    <citation type="submission" date="2014-04" db="EMBL/GenBank/DDBJ databases">
        <title>Evolutionary Origins and Diversification of the Mycorrhizal Mutualists.</title>
        <authorList>
            <consortium name="DOE Joint Genome Institute"/>
            <consortium name="Mycorrhizal Genomics Consortium"/>
            <person name="Kohler A."/>
            <person name="Kuo A."/>
            <person name="Nagy L.G."/>
            <person name="Floudas D."/>
            <person name="Copeland A."/>
            <person name="Barry K.W."/>
            <person name="Cichocki N."/>
            <person name="Veneault-Fourrey C."/>
            <person name="LaButti K."/>
            <person name="Lindquist E.A."/>
            <person name="Lipzen A."/>
            <person name="Lundell T."/>
            <person name="Morin E."/>
            <person name="Murat C."/>
            <person name="Riley R."/>
            <person name="Ohm R."/>
            <person name="Sun H."/>
            <person name="Tunlid A."/>
            <person name="Henrissat B."/>
            <person name="Grigoriev I.V."/>
            <person name="Hibbett D.S."/>
            <person name="Martin F."/>
        </authorList>
    </citation>
    <scope>NUCLEOTIDE SEQUENCE [LARGE SCALE GENOMIC DNA]</scope>
    <source>
        <strain evidence="2 3">FD-317 M1</strain>
    </source>
</reference>
<keyword evidence="1" id="KW-0732">Signal</keyword>
<evidence type="ECO:0000313" key="2">
    <source>
        <dbReference type="EMBL" id="KIK59406.1"/>
    </source>
</evidence>
<dbReference type="OrthoDB" id="10346939at2759"/>
<feature type="chain" id="PRO_5002207540" evidence="1">
    <location>
        <begin position="22"/>
        <end position="209"/>
    </location>
</feature>
<organism evidence="2 3">
    <name type="scientific">Collybiopsis luxurians FD-317 M1</name>
    <dbReference type="NCBI Taxonomy" id="944289"/>
    <lineage>
        <taxon>Eukaryota</taxon>
        <taxon>Fungi</taxon>
        <taxon>Dikarya</taxon>
        <taxon>Basidiomycota</taxon>
        <taxon>Agaricomycotina</taxon>
        <taxon>Agaricomycetes</taxon>
        <taxon>Agaricomycetidae</taxon>
        <taxon>Agaricales</taxon>
        <taxon>Marasmiineae</taxon>
        <taxon>Omphalotaceae</taxon>
        <taxon>Collybiopsis</taxon>
        <taxon>Collybiopsis luxurians</taxon>
    </lineage>
</organism>
<evidence type="ECO:0000256" key="1">
    <source>
        <dbReference type="SAM" id="SignalP"/>
    </source>
</evidence>
<dbReference type="EMBL" id="KN834779">
    <property type="protein sequence ID" value="KIK59406.1"/>
    <property type="molecule type" value="Genomic_DNA"/>
</dbReference>
<name>A0A0D0BV56_9AGAR</name>
<proteinExistence type="predicted"/>
<sequence>MRFITSAYLGFLLLGLFAVWATPVPPAKQKSNSDPLIGTGPNDHEMVEIHTPKDPLKIRFATSLPNWLQKYGPAKAKYSKPQFPAEGTGGNQQKINEAAKELVERFLTPAAISKLNGKPGSKLTFQNDFPFQNFAFFRQSGLYIITFNVEGGVCAPKYCAGFVLHKEPPGSQGGDFGGEILDVDTTKPKYSFYSNPDLKPEKWKIGNSS</sequence>
<dbReference type="AlphaFoldDB" id="A0A0D0BV56"/>
<feature type="signal peptide" evidence="1">
    <location>
        <begin position="1"/>
        <end position="21"/>
    </location>
</feature>
<gene>
    <name evidence="2" type="ORF">GYMLUDRAFT_85797</name>
</gene>
<accession>A0A0D0BV56</accession>
<dbReference type="HOGENOM" id="CLU_1315528_0_0_1"/>